<dbReference type="EMBL" id="JAKNCJ010000004">
    <property type="protein sequence ID" value="MCL6423643.1"/>
    <property type="molecule type" value="Genomic_DNA"/>
</dbReference>
<dbReference type="RefSeq" id="WP_249737717.1">
    <property type="nucleotide sequence ID" value="NZ_JAKNCJ010000004.1"/>
</dbReference>
<dbReference type="Gene3D" id="1.10.10.10">
    <property type="entry name" value="Winged helix-like DNA-binding domain superfamily/Winged helix DNA-binding domain"/>
    <property type="match status" value="1"/>
</dbReference>
<dbReference type="Proteomes" id="UP001203761">
    <property type="component" value="Unassembled WGS sequence"/>
</dbReference>
<evidence type="ECO:0000313" key="1">
    <source>
        <dbReference type="EMBL" id="MCL6423643.1"/>
    </source>
</evidence>
<protein>
    <submittedName>
        <fullName evidence="1">Helix-turn-helix domain-containing protein</fullName>
    </submittedName>
</protein>
<accession>A0ABT0R138</accession>
<reference evidence="1" key="1">
    <citation type="submission" date="2022-02" db="EMBL/GenBank/DDBJ databases">
        <authorList>
            <person name="Lee M."/>
            <person name="Kim S.-J."/>
            <person name="Jung M.-Y."/>
        </authorList>
    </citation>
    <scope>NUCLEOTIDE SEQUENCE</scope>
    <source>
        <strain evidence="1">JHP9</strain>
    </source>
</reference>
<organism evidence="1 2">
    <name type="scientific">Brachybacterium equifaecis</name>
    <dbReference type="NCBI Taxonomy" id="2910770"/>
    <lineage>
        <taxon>Bacteria</taxon>
        <taxon>Bacillati</taxon>
        <taxon>Actinomycetota</taxon>
        <taxon>Actinomycetes</taxon>
        <taxon>Micrococcales</taxon>
        <taxon>Dermabacteraceae</taxon>
        <taxon>Brachybacterium</taxon>
    </lineage>
</organism>
<dbReference type="InterPro" id="IPR010921">
    <property type="entry name" value="Trp_repressor/repl_initiator"/>
</dbReference>
<keyword evidence="2" id="KW-1185">Reference proteome</keyword>
<proteinExistence type="predicted"/>
<name>A0ABT0R138_9MICO</name>
<dbReference type="InterPro" id="IPR036388">
    <property type="entry name" value="WH-like_DNA-bd_sf"/>
</dbReference>
<dbReference type="SUPFAM" id="SSF48295">
    <property type="entry name" value="TrpR-like"/>
    <property type="match status" value="1"/>
</dbReference>
<evidence type="ECO:0000313" key="2">
    <source>
        <dbReference type="Proteomes" id="UP001203761"/>
    </source>
</evidence>
<dbReference type="Pfam" id="PF13384">
    <property type="entry name" value="HTH_23"/>
    <property type="match status" value="1"/>
</dbReference>
<comment type="caution">
    <text evidence="1">The sequence shown here is derived from an EMBL/GenBank/DDBJ whole genome shotgun (WGS) entry which is preliminary data.</text>
</comment>
<gene>
    <name evidence="1" type="ORF">Bequi_09630</name>
</gene>
<sequence>MVGSQKWKILRLHVEDGISLASLARETGVGERTLSRWHSLYRAGGIAALERAQRADAGVRRTAPALVT</sequence>